<feature type="transmembrane region" description="Helical" evidence="1">
    <location>
        <begin position="155"/>
        <end position="176"/>
    </location>
</feature>
<keyword evidence="1" id="KW-1133">Transmembrane helix</keyword>
<dbReference type="WBParaSite" id="maker-uti_cns_0000852-snap-gene-1.3-mRNA-1">
    <property type="protein sequence ID" value="maker-uti_cns_0000852-snap-gene-1.3-mRNA-1"/>
    <property type="gene ID" value="maker-uti_cns_0000852-snap-gene-1.3"/>
</dbReference>
<keyword evidence="1" id="KW-0472">Membrane</keyword>
<evidence type="ECO:0000313" key="3">
    <source>
        <dbReference type="WBParaSite" id="maker-uti_cns_0000852-snap-gene-1.3-mRNA-1"/>
    </source>
</evidence>
<proteinExistence type="predicted"/>
<organism evidence="2 3">
    <name type="scientific">Macrostomum lignano</name>
    <dbReference type="NCBI Taxonomy" id="282301"/>
    <lineage>
        <taxon>Eukaryota</taxon>
        <taxon>Metazoa</taxon>
        <taxon>Spiralia</taxon>
        <taxon>Lophotrochozoa</taxon>
        <taxon>Platyhelminthes</taxon>
        <taxon>Rhabditophora</taxon>
        <taxon>Macrostomorpha</taxon>
        <taxon>Macrostomida</taxon>
        <taxon>Macrostomidae</taxon>
        <taxon>Macrostomum</taxon>
    </lineage>
</organism>
<evidence type="ECO:0000256" key="1">
    <source>
        <dbReference type="SAM" id="Phobius"/>
    </source>
</evidence>
<protein>
    <submittedName>
        <fullName evidence="3 4">G_PROTEIN_RECEP_F1_2 domain-containing protein</fullName>
    </submittedName>
</protein>
<dbReference type="WBParaSite" id="maker-uti_cns_0008146-snap-gene-0.11-mRNA-1">
    <property type="protein sequence ID" value="maker-uti_cns_0008146-snap-gene-0.11-mRNA-1"/>
    <property type="gene ID" value="maker-uti_cns_0008146-snap-gene-0.11"/>
</dbReference>
<dbReference type="AlphaFoldDB" id="A0A1I8G5K7"/>
<feature type="transmembrane region" description="Helical" evidence="1">
    <location>
        <begin position="107"/>
        <end position="135"/>
    </location>
</feature>
<sequence>MSTVALPDQQTVFHLPKQQERPETPLESIRRFGTYQQLLESFQFVNSHRKMAGVLFLSGVAFQLPCIIYYSCYYISYMANIYCTVIPALYTLFNFKGIDMKHFKPPWHYFLFCSLNVVASFLNLVCTVTCFYLMLPIKGRYLATVRKQLERRKRYCVFFIVLLTVSIPYNLILSMLRNIRFLRGEIEENHQALISTEVSRSLMLSQGTSSFWSLHAYQNLPCCFSDFSSSEEAKVLPPAECCQSFGRNEAATLFCTMSTDRSLLWPDCSSAIANITGDIEVTMDAQMQMNLLLTCVSLVIAKYVLQPHLNMLCVRCQHTYGWLGMKRHDN</sequence>
<evidence type="ECO:0000313" key="2">
    <source>
        <dbReference type="Proteomes" id="UP000095280"/>
    </source>
</evidence>
<keyword evidence="1" id="KW-0812">Transmembrane</keyword>
<evidence type="ECO:0000313" key="4">
    <source>
        <dbReference type="WBParaSite" id="maker-uti_cns_0008146-snap-gene-0.11-mRNA-1"/>
    </source>
</evidence>
<keyword evidence="2" id="KW-1185">Reference proteome</keyword>
<feature type="transmembrane region" description="Helical" evidence="1">
    <location>
        <begin position="51"/>
        <end position="70"/>
    </location>
</feature>
<name>A0A1I8G5K7_9PLAT</name>
<feature type="transmembrane region" description="Helical" evidence="1">
    <location>
        <begin position="77"/>
        <end position="95"/>
    </location>
</feature>
<dbReference type="Proteomes" id="UP000095280">
    <property type="component" value="Unplaced"/>
</dbReference>
<reference evidence="3 4" key="1">
    <citation type="submission" date="2016-11" db="UniProtKB">
        <authorList>
            <consortium name="WormBaseParasite"/>
        </authorList>
    </citation>
    <scope>IDENTIFICATION</scope>
</reference>
<accession>A0A1I8G5K7</accession>